<dbReference type="EMBL" id="KB932204">
    <property type="protein sequence ID" value="KCV70696.1"/>
    <property type="molecule type" value="Genomic_DNA"/>
</dbReference>
<dbReference type="PANTHER" id="PTHR11753">
    <property type="entry name" value="ADAPTOR COMPLEXES SMALL SUBUNIT FAMILY"/>
    <property type="match status" value="1"/>
</dbReference>
<protein>
    <recommendedName>
        <fullName evidence="9">AP complex subunit sigma</fullName>
    </recommendedName>
</protein>
<evidence type="ECO:0000313" key="11">
    <source>
        <dbReference type="EMBL" id="KCV70696.1"/>
    </source>
</evidence>
<sequence length="153" mass="17998">MMQFFLLINRQGKVRLAKWFVPTPTSEKNKIAREVAQLVLSRRNKMCNFIDWKDRKIVYRRYASLYFITTVDNDDNELYALEAIHQYVEVLDRYFGNVCELDLIFNFHKAYFVLDEVLLGGELQESSKKAILKSVAQQDNLMESPEHAPISEI</sequence>
<evidence type="ECO:0000256" key="4">
    <source>
        <dbReference type="ARBA" id="ARBA00022448"/>
    </source>
</evidence>
<dbReference type="Proteomes" id="UP000030693">
    <property type="component" value="Unassembled WGS sequence"/>
</dbReference>
<evidence type="ECO:0000256" key="8">
    <source>
        <dbReference type="ARBA" id="ARBA00023329"/>
    </source>
</evidence>
<keyword evidence="12" id="KW-1185">Reference proteome</keyword>
<keyword evidence="8" id="KW-0968">Cytoplasmic vesicle</keyword>
<dbReference type="eggNOG" id="KOG0934">
    <property type="taxonomic scope" value="Eukaryota"/>
</dbReference>
<evidence type="ECO:0000256" key="6">
    <source>
        <dbReference type="ARBA" id="ARBA00023034"/>
    </source>
</evidence>
<evidence type="ECO:0000256" key="9">
    <source>
        <dbReference type="PIRNR" id="PIRNR015588"/>
    </source>
</evidence>
<evidence type="ECO:0000256" key="7">
    <source>
        <dbReference type="ARBA" id="ARBA00023136"/>
    </source>
</evidence>
<evidence type="ECO:0000313" key="12">
    <source>
        <dbReference type="Proteomes" id="UP000030693"/>
    </source>
</evidence>
<keyword evidence="6" id="KW-0333">Golgi apparatus</keyword>
<dbReference type="InterPro" id="IPR016635">
    <property type="entry name" value="AP_complex_ssu"/>
</dbReference>
<organism evidence="11">
    <name type="scientific">Fonticula alba</name>
    <name type="common">Slime mold</name>
    <dbReference type="NCBI Taxonomy" id="691883"/>
    <lineage>
        <taxon>Eukaryota</taxon>
        <taxon>Rotosphaerida</taxon>
        <taxon>Fonticulaceae</taxon>
        <taxon>Fonticula</taxon>
    </lineage>
</organism>
<name>A0A058Z9B1_FONAL</name>
<comment type="similarity">
    <text evidence="3 9">Belongs to the adaptor complexes small subunit family.</text>
</comment>
<keyword evidence="7 9" id="KW-0472">Membrane</keyword>
<dbReference type="InterPro" id="IPR000804">
    <property type="entry name" value="Clathrin_sm-chain_CS"/>
</dbReference>
<accession>A0A058Z9B1</accession>
<dbReference type="STRING" id="691883.A0A058Z9B1"/>
<dbReference type="AlphaFoldDB" id="A0A058Z9B1"/>
<evidence type="ECO:0000256" key="5">
    <source>
        <dbReference type="ARBA" id="ARBA00022927"/>
    </source>
</evidence>
<comment type="subcellular location">
    <subcellularLocation>
        <location evidence="2">Cytoplasmic vesicle</location>
        <location evidence="2">Clathrin-coated vesicle membrane</location>
    </subcellularLocation>
    <subcellularLocation>
        <location evidence="1">Golgi apparatus</location>
    </subcellularLocation>
</comment>
<dbReference type="InterPro" id="IPR022775">
    <property type="entry name" value="AP_mu_sigma_su"/>
</dbReference>
<dbReference type="Pfam" id="PF01217">
    <property type="entry name" value="Clat_adaptor_s"/>
    <property type="match status" value="1"/>
</dbReference>
<evidence type="ECO:0000259" key="10">
    <source>
        <dbReference type="Pfam" id="PF01217"/>
    </source>
</evidence>
<dbReference type="PROSITE" id="PS00989">
    <property type="entry name" value="CLAT_ADAPTOR_S"/>
    <property type="match status" value="1"/>
</dbReference>
<feature type="domain" description="AP complex mu/sigma subunit" evidence="10">
    <location>
        <begin position="1"/>
        <end position="140"/>
    </location>
</feature>
<dbReference type="GeneID" id="20527774"/>
<gene>
    <name evidence="11" type="ORF">H696_03049</name>
</gene>
<evidence type="ECO:0000256" key="1">
    <source>
        <dbReference type="ARBA" id="ARBA00004555"/>
    </source>
</evidence>
<dbReference type="RefSeq" id="XP_009495212.1">
    <property type="nucleotide sequence ID" value="XM_009496937.1"/>
</dbReference>
<evidence type="ECO:0000256" key="3">
    <source>
        <dbReference type="ARBA" id="ARBA00006972"/>
    </source>
</evidence>
<dbReference type="GO" id="GO:0005829">
    <property type="term" value="C:cytosol"/>
    <property type="evidence" value="ECO:0007669"/>
    <property type="project" value="GOC"/>
</dbReference>
<dbReference type="GO" id="GO:0035615">
    <property type="term" value="F:clathrin adaptor activity"/>
    <property type="evidence" value="ECO:0007669"/>
    <property type="project" value="InterPro"/>
</dbReference>
<dbReference type="CDD" id="cd14831">
    <property type="entry name" value="AP1_sigma"/>
    <property type="match status" value="1"/>
</dbReference>
<dbReference type="GO" id="GO:0016482">
    <property type="term" value="P:cytosolic transport"/>
    <property type="evidence" value="ECO:0007669"/>
    <property type="project" value="UniProtKB-ARBA"/>
</dbReference>
<dbReference type="GO" id="GO:0030121">
    <property type="term" value="C:AP-1 adaptor complex"/>
    <property type="evidence" value="ECO:0007669"/>
    <property type="project" value="InterPro"/>
</dbReference>
<dbReference type="OMA" id="KAYHILD"/>
<reference evidence="11" key="1">
    <citation type="submission" date="2013-04" db="EMBL/GenBank/DDBJ databases">
        <title>The Genome Sequence of Fonticula alba ATCC 38817.</title>
        <authorList>
            <consortium name="The Broad Institute Genomics Platform"/>
            <person name="Russ C."/>
            <person name="Cuomo C."/>
            <person name="Burger G."/>
            <person name="Gray M.W."/>
            <person name="Holland P.W.H."/>
            <person name="King N."/>
            <person name="Lang F.B.F."/>
            <person name="Roger A.J."/>
            <person name="Ruiz-Trillo I."/>
            <person name="Brown M."/>
            <person name="Walker B."/>
            <person name="Young S."/>
            <person name="Zeng Q."/>
            <person name="Gargeya S."/>
            <person name="Fitzgerald M."/>
            <person name="Haas B."/>
            <person name="Abouelleil A."/>
            <person name="Allen A.W."/>
            <person name="Alvarado L."/>
            <person name="Arachchi H.M."/>
            <person name="Berlin A.M."/>
            <person name="Chapman S.B."/>
            <person name="Gainer-Dewar J."/>
            <person name="Goldberg J."/>
            <person name="Griggs A."/>
            <person name="Gujja S."/>
            <person name="Hansen M."/>
            <person name="Howarth C."/>
            <person name="Imamovic A."/>
            <person name="Ireland A."/>
            <person name="Larimer J."/>
            <person name="McCowan C."/>
            <person name="Murphy C."/>
            <person name="Pearson M."/>
            <person name="Poon T.W."/>
            <person name="Priest M."/>
            <person name="Roberts A."/>
            <person name="Saif S."/>
            <person name="Shea T."/>
            <person name="Sisk P."/>
            <person name="Sykes S."/>
            <person name="Wortman J."/>
            <person name="Nusbaum C."/>
            <person name="Birren B."/>
        </authorList>
    </citation>
    <scope>NUCLEOTIDE SEQUENCE [LARGE SCALE GENOMIC DNA]</scope>
    <source>
        <strain evidence="11">ATCC 38817</strain>
    </source>
</reference>
<dbReference type="FunFam" id="3.30.450.60:FF:000007">
    <property type="entry name" value="AP complex subunit sigma"/>
    <property type="match status" value="1"/>
</dbReference>
<evidence type="ECO:0000256" key="2">
    <source>
        <dbReference type="ARBA" id="ARBA00004640"/>
    </source>
</evidence>
<dbReference type="PIRSF" id="PIRSF015588">
    <property type="entry name" value="AP_complex_sigma"/>
    <property type="match status" value="1"/>
</dbReference>
<dbReference type="SUPFAM" id="SSF64356">
    <property type="entry name" value="SNARE-like"/>
    <property type="match status" value="1"/>
</dbReference>
<dbReference type="InterPro" id="IPR044733">
    <property type="entry name" value="AP1_sigma"/>
</dbReference>
<keyword evidence="5 9" id="KW-0653">Protein transport</keyword>
<dbReference type="InterPro" id="IPR011012">
    <property type="entry name" value="Longin-like_dom_sf"/>
</dbReference>
<dbReference type="GO" id="GO:0006886">
    <property type="term" value="P:intracellular protein transport"/>
    <property type="evidence" value="ECO:0007669"/>
    <property type="project" value="UniProtKB-UniRule"/>
</dbReference>
<keyword evidence="4 9" id="KW-0813">Transport</keyword>
<dbReference type="OrthoDB" id="371463at2759"/>
<proteinExistence type="inferred from homology"/>
<dbReference type="Gene3D" id="3.30.450.60">
    <property type="match status" value="1"/>
</dbReference>